<keyword evidence="3" id="KW-1185">Reference proteome</keyword>
<organism evidence="2 3">
    <name type="scientific">Dorcoceras hygrometricum</name>
    <dbReference type="NCBI Taxonomy" id="472368"/>
    <lineage>
        <taxon>Eukaryota</taxon>
        <taxon>Viridiplantae</taxon>
        <taxon>Streptophyta</taxon>
        <taxon>Embryophyta</taxon>
        <taxon>Tracheophyta</taxon>
        <taxon>Spermatophyta</taxon>
        <taxon>Magnoliopsida</taxon>
        <taxon>eudicotyledons</taxon>
        <taxon>Gunneridae</taxon>
        <taxon>Pentapetalae</taxon>
        <taxon>asterids</taxon>
        <taxon>lamiids</taxon>
        <taxon>Lamiales</taxon>
        <taxon>Gesneriaceae</taxon>
        <taxon>Didymocarpoideae</taxon>
        <taxon>Trichosporeae</taxon>
        <taxon>Loxocarpinae</taxon>
        <taxon>Dorcoceras</taxon>
    </lineage>
</organism>
<name>A0A2Z7CWM4_9LAMI</name>
<proteinExistence type="predicted"/>
<accession>A0A2Z7CWM4</accession>
<reference evidence="2 3" key="1">
    <citation type="journal article" date="2015" name="Proc. Natl. Acad. Sci. U.S.A.">
        <title>The resurrection genome of Boea hygrometrica: A blueprint for survival of dehydration.</title>
        <authorList>
            <person name="Xiao L."/>
            <person name="Yang G."/>
            <person name="Zhang L."/>
            <person name="Yang X."/>
            <person name="Zhao S."/>
            <person name="Ji Z."/>
            <person name="Zhou Q."/>
            <person name="Hu M."/>
            <person name="Wang Y."/>
            <person name="Chen M."/>
            <person name="Xu Y."/>
            <person name="Jin H."/>
            <person name="Xiao X."/>
            <person name="Hu G."/>
            <person name="Bao F."/>
            <person name="Hu Y."/>
            <person name="Wan P."/>
            <person name="Li L."/>
            <person name="Deng X."/>
            <person name="Kuang T."/>
            <person name="Xiang C."/>
            <person name="Zhu J.K."/>
            <person name="Oliver M.J."/>
            <person name="He Y."/>
        </authorList>
    </citation>
    <scope>NUCLEOTIDE SEQUENCE [LARGE SCALE GENOMIC DNA]</scope>
    <source>
        <strain evidence="3">cv. XS01</strain>
    </source>
</reference>
<dbReference type="EMBL" id="KQ992443">
    <property type="protein sequence ID" value="KZV50387.1"/>
    <property type="molecule type" value="Genomic_DNA"/>
</dbReference>
<protein>
    <recommendedName>
        <fullName evidence="4">Splicing factor 3B subunit 1-like</fullName>
    </recommendedName>
</protein>
<evidence type="ECO:0008006" key="4">
    <source>
        <dbReference type="Google" id="ProtNLM"/>
    </source>
</evidence>
<dbReference type="AlphaFoldDB" id="A0A2Z7CWM4"/>
<evidence type="ECO:0000313" key="3">
    <source>
        <dbReference type="Proteomes" id="UP000250235"/>
    </source>
</evidence>
<feature type="region of interest" description="Disordered" evidence="1">
    <location>
        <begin position="179"/>
        <end position="200"/>
    </location>
</feature>
<evidence type="ECO:0000256" key="1">
    <source>
        <dbReference type="SAM" id="MobiDB-lite"/>
    </source>
</evidence>
<dbReference type="Proteomes" id="UP000250235">
    <property type="component" value="Unassembled WGS sequence"/>
</dbReference>
<sequence length="580" mass="65363">MSDTSLLFKGNAKTLSCRQLLCWENIRHRGNKGSDLLSVTHFVSGTFALSQSTEMSSSFITYALQEMVDKTLKKAKGFAAQIYVMLKSDPVITMGEAVPFPSLKILSIKTVNTYVVMNETIDARGKSDEPGMAAITKKKRTTKSKASPSKASMDMVSVAQDAVPLQIIKPILVATAEQPPVPKRKSKKRKLRLPKGSDDENVEERVAVENVENVEKPITVDWFDRSYEDFVSRDAEQLIMSTNDLDKGTGTSETVAGEQQVPMFVEKGTVAESEGSKDVVVAKVFEKSIGSNQIDEDLMTLDDLLMQISDDMMLPSVTAGEITKIKSDLPLKFKEVHDQDWYYASLTKISATEKGKAPLREADTVKGNPSREMVQLICADVDFLVQMRQQIDEDLMTLDDLLMQISDDMMLPSVTAGEITKIKSDLPLKFKEVHDQDWYYASLTKISATEKGKAPLEEADTVKGNPSREMVQLICADVDFLVQMRQQVMQDFVELFHSFSINNISDLESLRELAEKEKHMLLWVETDSLETAVKRRVYILAKYREMLLRKFLDSHRKYFTPAGQLWTVRPEKLIEINFLD</sequence>
<gene>
    <name evidence="2" type="ORF">F511_33778</name>
</gene>
<evidence type="ECO:0000313" key="2">
    <source>
        <dbReference type="EMBL" id="KZV50387.1"/>
    </source>
</evidence>
<feature type="compositionally biased region" description="Basic residues" evidence="1">
    <location>
        <begin position="182"/>
        <end position="193"/>
    </location>
</feature>